<accession>A0A519BAU1</accession>
<dbReference type="GO" id="GO:0050126">
    <property type="term" value="F:N-carbamoylputrescine amidase activity"/>
    <property type="evidence" value="ECO:0007669"/>
    <property type="project" value="TreeGrafter"/>
</dbReference>
<organism evidence="3 4">
    <name type="scientific">Candidatus Acidulodesulfobacterium ferriphilum</name>
    <dbReference type="NCBI Taxonomy" id="2597223"/>
    <lineage>
        <taxon>Bacteria</taxon>
        <taxon>Deltaproteobacteria</taxon>
        <taxon>Candidatus Acidulodesulfobacterales</taxon>
        <taxon>Candidatus Acidulodesulfobacterium</taxon>
    </lineage>
</organism>
<dbReference type="InterPro" id="IPR036526">
    <property type="entry name" value="C-N_Hydrolase_sf"/>
</dbReference>
<dbReference type="PANTHER" id="PTHR43674:SF2">
    <property type="entry name" value="BETA-UREIDOPROPIONASE"/>
    <property type="match status" value="1"/>
</dbReference>
<name>A0A519BAU1_9DELT</name>
<reference evidence="3 4" key="1">
    <citation type="submission" date="2019-01" db="EMBL/GenBank/DDBJ databases">
        <title>Insights into ecological role of a new deltaproteobacterial order Candidatus Sinidesulfobacterales (Sva0485) by metagenomics and metatranscriptomics.</title>
        <authorList>
            <person name="Tan S."/>
            <person name="Liu J."/>
            <person name="Fang Y."/>
            <person name="Hedlund B.P."/>
            <person name="Lian Z.H."/>
            <person name="Huang L.Y."/>
            <person name="Li J.T."/>
            <person name="Huang L.N."/>
            <person name="Li W.J."/>
            <person name="Jiang H.C."/>
            <person name="Dong H.L."/>
            <person name="Shu W.S."/>
        </authorList>
    </citation>
    <scope>NUCLEOTIDE SEQUENCE [LARGE SCALE GENOMIC DNA]</scope>
    <source>
        <strain evidence="3">AP3</strain>
    </source>
</reference>
<dbReference type="PROSITE" id="PS50263">
    <property type="entry name" value="CN_HYDROLASE"/>
    <property type="match status" value="1"/>
</dbReference>
<dbReference type="PANTHER" id="PTHR43674">
    <property type="entry name" value="NITRILASE C965.09-RELATED"/>
    <property type="match status" value="1"/>
</dbReference>
<feature type="domain" description="CN hydrolase" evidence="2">
    <location>
        <begin position="3"/>
        <end position="253"/>
    </location>
</feature>
<dbReference type="GO" id="GO:0033388">
    <property type="term" value="P:putrescine biosynthetic process from arginine"/>
    <property type="evidence" value="ECO:0007669"/>
    <property type="project" value="TreeGrafter"/>
</dbReference>
<gene>
    <name evidence="3" type="ORF">EVJ47_06980</name>
</gene>
<protein>
    <submittedName>
        <fullName evidence="3">Acyltransferase</fullName>
    </submittedName>
</protein>
<dbReference type="InterPro" id="IPR050345">
    <property type="entry name" value="Aliph_Amidase/BUP"/>
</dbReference>
<dbReference type="EMBL" id="SGBD01000003">
    <property type="protein sequence ID" value="RZD14401.1"/>
    <property type="molecule type" value="Genomic_DNA"/>
</dbReference>
<dbReference type="Pfam" id="PF00795">
    <property type="entry name" value="CN_hydrolase"/>
    <property type="match status" value="1"/>
</dbReference>
<dbReference type="GO" id="GO:0016746">
    <property type="term" value="F:acyltransferase activity"/>
    <property type="evidence" value="ECO:0007669"/>
    <property type="project" value="UniProtKB-KW"/>
</dbReference>
<dbReference type="Proteomes" id="UP000320813">
    <property type="component" value="Unassembled WGS sequence"/>
</dbReference>
<keyword evidence="1" id="KW-0378">Hydrolase</keyword>
<comment type="caution">
    <text evidence="3">The sequence shown here is derived from an EMBL/GenBank/DDBJ whole genome shotgun (WGS) entry which is preliminary data.</text>
</comment>
<evidence type="ECO:0000256" key="1">
    <source>
        <dbReference type="ARBA" id="ARBA00022801"/>
    </source>
</evidence>
<evidence type="ECO:0000313" key="4">
    <source>
        <dbReference type="Proteomes" id="UP000320813"/>
    </source>
</evidence>
<dbReference type="SUPFAM" id="SSF56317">
    <property type="entry name" value="Carbon-nitrogen hydrolase"/>
    <property type="match status" value="1"/>
</dbReference>
<evidence type="ECO:0000259" key="2">
    <source>
        <dbReference type="PROSITE" id="PS50263"/>
    </source>
</evidence>
<dbReference type="AlphaFoldDB" id="A0A519BAU1"/>
<keyword evidence="3" id="KW-0012">Acyltransferase</keyword>
<evidence type="ECO:0000313" key="3">
    <source>
        <dbReference type="EMBL" id="RZD14401.1"/>
    </source>
</evidence>
<keyword evidence="3" id="KW-0808">Transferase</keyword>
<dbReference type="InterPro" id="IPR003010">
    <property type="entry name" value="C-N_Hydrolase"/>
</dbReference>
<dbReference type="Gene3D" id="3.60.110.10">
    <property type="entry name" value="Carbon-nitrogen hydrolase"/>
    <property type="match status" value="1"/>
</dbReference>
<proteinExistence type="predicted"/>
<sequence>MRVKICAVQMSSSADKNTSLKKAIDFLSMASKNKANIVCFPELFATNWFPQDMEINKIDENFKLAEDIGGTTLELLKKQAKSFGMIIIAPFFEKRGDNYYNSTAVISENGEVLGVYSKIHLPNVEYYYEKSYFSNGKDIPVFNTKFGTIGVQMCWDNFYPEVSRILAIKGAEIIFAPTASAFNTNNKWFLSISANAFVNGVYILRVNRVGRDKALDFYGKSFCVSPDGTILDDFAGLNECAVIYNIETKEVERARKNWPFIKNRFNEAYKDII</sequence>